<evidence type="ECO:0000313" key="3">
    <source>
        <dbReference type="EMBL" id="KIW51175.1"/>
    </source>
</evidence>
<name>A0A0D2E932_9EURO</name>
<reference evidence="3 4" key="1">
    <citation type="submission" date="2015-01" db="EMBL/GenBank/DDBJ databases">
        <title>The Genome Sequence of Exophiala xenobiotica CBS118157.</title>
        <authorList>
            <consortium name="The Broad Institute Genomics Platform"/>
            <person name="Cuomo C."/>
            <person name="de Hoog S."/>
            <person name="Gorbushina A."/>
            <person name="Stielow B."/>
            <person name="Teixiera M."/>
            <person name="Abouelleil A."/>
            <person name="Chapman S.B."/>
            <person name="Priest M."/>
            <person name="Young S.K."/>
            <person name="Wortman J."/>
            <person name="Nusbaum C."/>
            <person name="Birren B."/>
        </authorList>
    </citation>
    <scope>NUCLEOTIDE SEQUENCE [LARGE SCALE GENOMIC DNA]</scope>
    <source>
        <strain evidence="3 4">CBS 118157</strain>
    </source>
</reference>
<keyword evidence="4" id="KW-1185">Reference proteome</keyword>
<dbReference type="InterPro" id="IPR052099">
    <property type="entry name" value="Regulatory_TF_Diverse"/>
</dbReference>
<dbReference type="Gene3D" id="4.10.280.10">
    <property type="entry name" value="Helix-loop-helix DNA-binding domain"/>
    <property type="match status" value="1"/>
</dbReference>
<dbReference type="GO" id="GO:0046983">
    <property type="term" value="F:protein dimerization activity"/>
    <property type="evidence" value="ECO:0007669"/>
    <property type="project" value="InterPro"/>
</dbReference>
<dbReference type="OrthoDB" id="2133190at2759"/>
<dbReference type="Pfam" id="PF00010">
    <property type="entry name" value="HLH"/>
    <property type="match status" value="1"/>
</dbReference>
<dbReference type="HOGENOM" id="CLU_1049859_0_0_1"/>
<feature type="compositionally biased region" description="Basic residues" evidence="1">
    <location>
        <begin position="134"/>
        <end position="143"/>
    </location>
</feature>
<dbReference type="PROSITE" id="PS50888">
    <property type="entry name" value="BHLH"/>
    <property type="match status" value="1"/>
</dbReference>
<dbReference type="EMBL" id="KN847322">
    <property type="protein sequence ID" value="KIW51175.1"/>
    <property type="molecule type" value="Genomic_DNA"/>
</dbReference>
<dbReference type="InterPro" id="IPR011598">
    <property type="entry name" value="bHLH_dom"/>
</dbReference>
<evidence type="ECO:0000259" key="2">
    <source>
        <dbReference type="PROSITE" id="PS50888"/>
    </source>
</evidence>
<dbReference type="AlphaFoldDB" id="A0A0D2E932"/>
<dbReference type="RefSeq" id="XP_013311759.1">
    <property type="nucleotide sequence ID" value="XM_013456305.1"/>
</dbReference>
<dbReference type="PANTHER" id="PTHR47336">
    <property type="entry name" value="TRANSCRIPTION FACTOR HMS1-RELATED"/>
    <property type="match status" value="1"/>
</dbReference>
<feature type="region of interest" description="Disordered" evidence="1">
    <location>
        <begin position="106"/>
        <end position="165"/>
    </location>
</feature>
<dbReference type="GeneID" id="25331827"/>
<dbReference type="SUPFAM" id="SSF47459">
    <property type="entry name" value="HLH, helix-loop-helix DNA-binding domain"/>
    <property type="match status" value="1"/>
</dbReference>
<gene>
    <name evidence="3" type="ORF">PV05_09919</name>
</gene>
<organism evidence="3 4">
    <name type="scientific">Exophiala xenobiotica</name>
    <dbReference type="NCBI Taxonomy" id="348802"/>
    <lineage>
        <taxon>Eukaryota</taxon>
        <taxon>Fungi</taxon>
        <taxon>Dikarya</taxon>
        <taxon>Ascomycota</taxon>
        <taxon>Pezizomycotina</taxon>
        <taxon>Eurotiomycetes</taxon>
        <taxon>Chaetothyriomycetidae</taxon>
        <taxon>Chaetothyriales</taxon>
        <taxon>Herpotrichiellaceae</taxon>
        <taxon>Exophiala</taxon>
    </lineage>
</organism>
<accession>A0A0D2E932</accession>
<evidence type="ECO:0000256" key="1">
    <source>
        <dbReference type="SAM" id="MobiDB-lite"/>
    </source>
</evidence>
<proteinExistence type="predicted"/>
<dbReference type="PANTHER" id="PTHR47336:SF4">
    <property type="entry name" value="BHLH TRANSCRIPTION FACTOR (EUROFUNG)"/>
    <property type="match status" value="1"/>
</dbReference>
<dbReference type="Proteomes" id="UP000054342">
    <property type="component" value="Unassembled WGS sequence"/>
</dbReference>
<dbReference type="InterPro" id="IPR036638">
    <property type="entry name" value="HLH_DNA-bd_sf"/>
</dbReference>
<evidence type="ECO:0000313" key="4">
    <source>
        <dbReference type="Proteomes" id="UP000054342"/>
    </source>
</evidence>
<sequence length="265" mass="29958">MSADGPVFWPNESNDDLMVDYSEFLDVDGSSGSSVNGGNVVTPLLPLYPPWPFPTKTYLSTATSDSFCANFNQDHSAIIDSGVTCYSEAASSPKFKNNSDIFRRCPEASAQGRGGSEAASCKRSRRHQDGAKIKALKHTRQMRWTKDENSSVGDSDEATKKKQAHTVIERRYRDKLNNNIKQLYHTLLEAKQGSRVSPFQFSDHRDFRAPPRHIKKSDIINDAINYIHQTEVDIRHMKTEISHLQAMVQMLEQQERLMAPTNWHG</sequence>
<protein>
    <recommendedName>
        <fullName evidence="2">BHLH domain-containing protein</fullName>
    </recommendedName>
</protein>
<feature type="domain" description="BHLH" evidence="2">
    <location>
        <begin position="160"/>
        <end position="230"/>
    </location>
</feature>